<dbReference type="GO" id="GO:0033539">
    <property type="term" value="P:fatty acid beta-oxidation using acyl-CoA dehydrogenase"/>
    <property type="evidence" value="ECO:0007669"/>
    <property type="project" value="TreeGrafter"/>
</dbReference>
<dbReference type="OrthoDB" id="434771at2759"/>
<evidence type="ECO:0000256" key="2">
    <source>
        <dbReference type="ARBA" id="ARBA00023002"/>
    </source>
</evidence>
<dbReference type="SUPFAM" id="SSF47203">
    <property type="entry name" value="Acyl-CoA dehydrogenase C-terminal domain-like"/>
    <property type="match status" value="1"/>
</dbReference>
<dbReference type="GO" id="GO:0003995">
    <property type="term" value="F:acyl-CoA dehydrogenase activity"/>
    <property type="evidence" value="ECO:0007669"/>
    <property type="project" value="TreeGrafter"/>
</dbReference>
<dbReference type="AlphaFoldDB" id="A0A813G366"/>
<dbReference type="GO" id="GO:0005737">
    <property type="term" value="C:cytoplasm"/>
    <property type="evidence" value="ECO:0007669"/>
    <property type="project" value="TreeGrafter"/>
</dbReference>
<dbReference type="EMBL" id="CAJNNV010026120">
    <property type="protein sequence ID" value="CAE8617295.1"/>
    <property type="molecule type" value="Genomic_DNA"/>
</dbReference>
<evidence type="ECO:0000313" key="4">
    <source>
        <dbReference type="EMBL" id="CAE8617295.1"/>
    </source>
</evidence>
<accession>A0A813G366</accession>
<dbReference type="InterPro" id="IPR050741">
    <property type="entry name" value="Acyl-CoA_dehydrogenase"/>
</dbReference>
<proteinExistence type="predicted"/>
<evidence type="ECO:0000256" key="1">
    <source>
        <dbReference type="ARBA" id="ARBA00022630"/>
    </source>
</evidence>
<dbReference type="InterPro" id="IPR036250">
    <property type="entry name" value="AcylCo_DH-like_C"/>
</dbReference>
<dbReference type="Gene3D" id="1.20.140.10">
    <property type="entry name" value="Butyryl-CoA Dehydrogenase, subunit A, domain 3"/>
    <property type="match status" value="1"/>
</dbReference>
<keyword evidence="1" id="KW-0285">Flavoprotein</keyword>
<comment type="caution">
    <text evidence="4">The sequence shown here is derived from an EMBL/GenBank/DDBJ whole genome shotgun (WGS) entry which is preliminary data.</text>
</comment>
<feature type="domain" description="Acyl-CoA dehydrogenase/oxidase C-terminal" evidence="3">
    <location>
        <begin position="9"/>
        <end position="73"/>
    </location>
</feature>
<organism evidence="4 5">
    <name type="scientific">Polarella glacialis</name>
    <name type="common">Dinoflagellate</name>
    <dbReference type="NCBI Taxonomy" id="89957"/>
    <lineage>
        <taxon>Eukaryota</taxon>
        <taxon>Sar</taxon>
        <taxon>Alveolata</taxon>
        <taxon>Dinophyceae</taxon>
        <taxon>Suessiales</taxon>
        <taxon>Suessiaceae</taxon>
        <taxon>Polarella</taxon>
    </lineage>
</organism>
<dbReference type="InterPro" id="IPR009075">
    <property type="entry name" value="AcylCo_DH/oxidase_C"/>
</dbReference>
<reference evidence="4" key="1">
    <citation type="submission" date="2021-02" db="EMBL/GenBank/DDBJ databases">
        <authorList>
            <person name="Dougan E. K."/>
            <person name="Rhodes N."/>
            <person name="Thang M."/>
            <person name="Chan C."/>
        </authorList>
    </citation>
    <scope>NUCLEOTIDE SEQUENCE</scope>
</reference>
<name>A0A813G366_POLGL</name>
<protein>
    <recommendedName>
        <fullName evidence="3">Acyl-CoA dehydrogenase/oxidase C-terminal domain-containing protein</fullName>
    </recommendedName>
</protein>
<gene>
    <name evidence="4" type="ORF">PGLA1383_LOCUS34962</name>
</gene>
<dbReference type="PANTHER" id="PTHR48083">
    <property type="entry name" value="MEDIUM-CHAIN SPECIFIC ACYL-COA DEHYDROGENASE, MITOCHONDRIAL-RELATED"/>
    <property type="match status" value="1"/>
</dbReference>
<evidence type="ECO:0000259" key="3">
    <source>
        <dbReference type="Pfam" id="PF00441"/>
    </source>
</evidence>
<keyword evidence="2" id="KW-0560">Oxidoreductase</keyword>
<sequence>MDRLGNSDHYTRKILSLVKAVVPGMAQKVIDRAMQIHGGLGGSQDSFLPMAFVGARNLRWADGPDEVHWRTAGKLELSYQTKSSPLYEIGLYEHDKSVPFRAKL</sequence>
<dbReference type="Proteomes" id="UP000654075">
    <property type="component" value="Unassembled WGS sequence"/>
</dbReference>
<dbReference type="PANTHER" id="PTHR48083:SF13">
    <property type="entry name" value="ACYL-COA DEHYDROGENASE FAMILY MEMBER 11"/>
    <property type="match status" value="1"/>
</dbReference>
<evidence type="ECO:0000313" key="5">
    <source>
        <dbReference type="Proteomes" id="UP000654075"/>
    </source>
</evidence>
<keyword evidence="5" id="KW-1185">Reference proteome</keyword>
<dbReference type="Pfam" id="PF00441">
    <property type="entry name" value="Acyl-CoA_dh_1"/>
    <property type="match status" value="1"/>
</dbReference>